<name>A0A1T4NL96_9BACT</name>
<dbReference type="EMBL" id="FUWH01000004">
    <property type="protein sequence ID" value="SJZ79866.1"/>
    <property type="molecule type" value="Genomic_DNA"/>
</dbReference>
<dbReference type="Proteomes" id="UP000190888">
    <property type="component" value="Unassembled WGS sequence"/>
</dbReference>
<dbReference type="AlphaFoldDB" id="A0A1T4NL96"/>
<sequence>MPFKEGAVSSDQPYPCANIMKKFKEEDLILYLYKECSPSLATAIDQALEAHDIELEQQLKMLQRSIRQLNKLKLASPAKQSVASVLKYAAEAARKKH</sequence>
<protein>
    <submittedName>
        <fullName evidence="1">Uncharacterized protein</fullName>
    </submittedName>
</protein>
<reference evidence="1 2" key="1">
    <citation type="submission" date="2017-02" db="EMBL/GenBank/DDBJ databases">
        <authorList>
            <person name="Peterson S.W."/>
        </authorList>
    </citation>
    <scope>NUCLEOTIDE SEQUENCE [LARGE SCALE GENOMIC DNA]</scope>
    <source>
        <strain evidence="1 2">DSM 22335</strain>
    </source>
</reference>
<organism evidence="1 2">
    <name type="scientific">Sediminibacterium ginsengisoli</name>
    <dbReference type="NCBI Taxonomy" id="413434"/>
    <lineage>
        <taxon>Bacteria</taxon>
        <taxon>Pseudomonadati</taxon>
        <taxon>Bacteroidota</taxon>
        <taxon>Chitinophagia</taxon>
        <taxon>Chitinophagales</taxon>
        <taxon>Chitinophagaceae</taxon>
        <taxon>Sediminibacterium</taxon>
    </lineage>
</organism>
<evidence type="ECO:0000313" key="2">
    <source>
        <dbReference type="Proteomes" id="UP000190888"/>
    </source>
</evidence>
<keyword evidence="2" id="KW-1185">Reference proteome</keyword>
<proteinExistence type="predicted"/>
<gene>
    <name evidence="1" type="ORF">SAMN04488132_104304</name>
</gene>
<accession>A0A1T4NL96</accession>
<dbReference type="STRING" id="413434.SAMN04488132_104304"/>
<evidence type="ECO:0000313" key="1">
    <source>
        <dbReference type="EMBL" id="SJZ79866.1"/>
    </source>
</evidence>